<evidence type="ECO:0000313" key="2">
    <source>
        <dbReference type="EMBL" id="OHA60656.1"/>
    </source>
</evidence>
<keyword evidence="1" id="KW-0472">Membrane</keyword>
<reference evidence="2 3" key="1">
    <citation type="journal article" date="2016" name="Nat. Commun.">
        <title>Thousands of microbial genomes shed light on interconnected biogeochemical processes in an aquifer system.</title>
        <authorList>
            <person name="Anantharaman K."/>
            <person name="Brown C.T."/>
            <person name="Hug L.A."/>
            <person name="Sharon I."/>
            <person name="Castelle C.J."/>
            <person name="Probst A.J."/>
            <person name="Thomas B.C."/>
            <person name="Singh A."/>
            <person name="Wilkins M.J."/>
            <person name="Karaoz U."/>
            <person name="Brodie E.L."/>
            <person name="Williams K.H."/>
            <person name="Hubbard S.S."/>
            <person name="Banfield J.F."/>
        </authorList>
    </citation>
    <scope>NUCLEOTIDE SEQUENCE [LARGE SCALE GENOMIC DNA]</scope>
</reference>
<feature type="transmembrane region" description="Helical" evidence="1">
    <location>
        <begin position="91"/>
        <end position="111"/>
    </location>
</feature>
<accession>A0A1G2QJE2</accession>
<organism evidence="2 3">
    <name type="scientific">Candidatus Vogelbacteria bacterium RIFOXYD1_FULL_42_15</name>
    <dbReference type="NCBI Taxonomy" id="1802437"/>
    <lineage>
        <taxon>Bacteria</taxon>
        <taxon>Candidatus Vogeliibacteriota</taxon>
    </lineage>
</organism>
<feature type="transmembrane region" description="Helical" evidence="1">
    <location>
        <begin position="233"/>
        <end position="252"/>
    </location>
</feature>
<dbReference type="EMBL" id="MHTI01000003">
    <property type="protein sequence ID" value="OHA60656.1"/>
    <property type="molecule type" value="Genomic_DNA"/>
</dbReference>
<feature type="transmembrane region" description="Helical" evidence="1">
    <location>
        <begin position="123"/>
        <end position="142"/>
    </location>
</feature>
<keyword evidence="1" id="KW-1133">Transmembrane helix</keyword>
<gene>
    <name evidence="2" type="ORF">A2607_01905</name>
</gene>
<name>A0A1G2QJE2_9BACT</name>
<evidence type="ECO:0008006" key="4">
    <source>
        <dbReference type="Google" id="ProtNLM"/>
    </source>
</evidence>
<feature type="transmembrane region" description="Helical" evidence="1">
    <location>
        <begin position="387"/>
        <end position="407"/>
    </location>
</feature>
<dbReference type="AlphaFoldDB" id="A0A1G2QJE2"/>
<feature type="transmembrane region" description="Helical" evidence="1">
    <location>
        <begin position="364"/>
        <end position="381"/>
    </location>
</feature>
<feature type="transmembrane region" description="Helical" evidence="1">
    <location>
        <begin position="296"/>
        <end position="314"/>
    </location>
</feature>
<feature type="transmembrane region" description="Helical" evidence="1">
    <location>
        <begin position="194"/>
        <end position="221"/>
    </location>
</feature>
<comment type="caution">
    <text evidence="2">The sequence shown here is derived from an EMBL/GenBank/DDBJ whole genome shotgun (WGS) entry which is preliminary data.</text>
</comment>
<keyword evidence="1" id="KW-0812">Transmembrane</keyword>
<proteinExistence type="predicted"/>
<evidence type="ECO:0000313" key="3">
    <source>
        <dbReference type="Proteomes" id="UP000178481"/>
    </source>
</evidence>
<evidence type="ECO:0000256" key="1">
    <source>
        <dbReference type="SAM" id="Phobius"/>
    </source>
</evidence>
<feature type="transmembrane region" description="Helical" evidence="1">
    <location>
        <begin position="334"/>
        <end position="352"/>
    </location>
</feature>
<sequence length="549" mass="61775">MIFPAVIIFLGTIFQGVGMFRSGMLYDYGVGYFGPLARDGVWHEALVNQLKLAVPPQNPGFAGQTLSNYHYLYDLVVAAFSRFLNINSSLLIYRLFPVIFSVLLGIGTYLLTQRLFKSKLVSVLAVFFAYFGSSFGWIVSLFKGEPLAGESAFWANQPVSMNLNPPYAASLVILIFAILLLDLFIRKPNIVKGVILSIGIGLLVGFKAYAGAIAVMALFLLTIKKILLDKNFSLLPVFIFSSIIFVAIYLSIGKGAAGLIGFQPLWLINTMIDAGDRVGIPDFTAKRFAYLGGKKWLNFAAIEFLSLVIFFVGNLGTRIIGFGGFRKNFLKSDIHLFIFLLMAASVIPTLIFVQKGNPWNVIQFFYYFLYFAGIYAASALAKYSIPIIVLALLITPISSFATFRSLLYPNPPAYLPLNEYQALNFLKLQAPGTVLKHPYDTKIRTKYDDPYPLFAYADNAYVSAYSGKPVFIEDAEQQIILDTDYQTRVEEANRFFEEKDLSWSGKFLKDSRIRYVYLPKTYYLPMAEEEYPMTKIFENEDVNIYLVKP</sequence>
<protein>
    <recommendedName>
        <fullName evidence="4">Glycosyltransferase RgtA/B/C/D-like domain-containing protein</fullName>
    </recommendedName>
</protein>
<dbReference type="Proteomes" id="UP000178481">
    <property type="component" value="Unassembled WGS sequence"/>
</dbReference>
<feature type="transmembrane region" description="Helical" evidence="1">
    <location>
        <begin position="167"/>
        <end position="185"/>
    </location>
</feature>